<feature type="domain" description="PD-(D/E)XK nuclease-like" evidence="1">
    <location>
        <begin position="1"/>
        <end position="54"/>
    </location>
</feature>
<gene>
    <name evidence="2" type="ORF">BFJ63_vAg15451</name>
</gene>
<dbReference type="AlphaFoldDB" id="A0A4Q2V4G4"/>
<accession>A0A4Q2V4G4</accession>
<reference evidence="2 3" key="1">
    <citation type="submission" date="2016-12" db="EMBL/GenBank/DDBJ databases">
        <title>Draft genome sequence of Fusarium oxysporum causing rot on Narcissus.</title>
        <authorList>
            <person name="Armitage A.D."/>
            <person name="Taylor A."/>
            <person name="Clarkson J.P."/>
            <person name="Harrison R.J."/>
            <person name="Jackson A.C."/>
        </authorList>
    </citation>
    <scope>NUCLEOTIDE SEQUENCE [LARGE SCALE GENOMIC DNA]</scope>
    <source>
        <strain evidence="2 3">N139</strain>
    </source>
</reference>
<name>A0A4Q2V4G4_FUSOX</name>
<proteinExistence type="predicted"/>
<dbReference type="InterPro" id="IPR046797">
    <property type="entry name" value="PDDEXK_12"/>
</dbReference>
<evidence type="ECO:0000313" key="3">
    <source>
        <dbReference type="Proteomes" id="UP000290540"/>
    </source>
</evidence>
<evidence type="ECO:0000259" key="1">
    <source>
        <dbReference type="Pfam" id="PF20516"/>
    </source>
</evidence>
<dbReference type="EMBL" id="MQTW01000231">
    <property type="protein sequence ID" value="RYC81644.1"/>
    <property type="molecule type" value="Genomic_DNA"/>
</dbReference>
<organism evidence="2 3">
    <name type="scientific">Fusarium oxysporum f. sp. narcissi</name>
    <dbReference type="NCBI Taxonomy" id="451672"/>
    <lineage>
        <taxon>Eukaryota</taxon>
        <taxon>Fungi</taxon>
        <taxon>Dikarya</taxon>
        <taxon>Ascomycota</taxon>
        <taxon>Pezizomycotina</taxon>
        <taxon>Sordariomycetes</taxon>
        <taxon>Hypocreomycetidae</taxon>
        <taxon>Hypocreales</taxon>
        <taxon>Nectriaceae</taxon>
        <taxon>Fusarium</taxon>
        <taxon>Fusarium oxysporum species complex</taxon>
    </lineage>
</organism>
<evidence type="ECO:0000313" key="2">
    <source>
        <dbReference type="EMBL" id="RYC81644.1"/>
    </source>
</evidence>
<dbReference type="Proteomes" id="UP000290540">
    <property type="component" value="Unassembled WGS sequence"/>
</dbReference>
<sequence>MALSIEAKGVSNTPAGSAELQIGTWHSAQWRFLEDLVSRNDGSMDGLPFLPAIIA</sequence>
<comment type="caution">
    <text evidence="2">The sequence shown here is derived from an EMBL/GenBank/DDBJ whole genome shotgun (WGS) entry which is preliminary data.</text>
</comment>
<protein>
    <recommendedName>
        <fullName evidence="1">PD-(D/E)XK nuclease-like domain-containing protein</fullName>
    </recommendedName>
</protein>
<dbReference type="Pfam" id="PF20516">
    <property type="entry name" value="PDDEXK_12"/>
    <property type="match status" value="1"/>
</dbReference>